<dbReference type="PROSITE" id="PS00232">
    <property type="entry name" value="CADHERIN_1"/>
    <property type="match status" value="3"/>
</dbReference>
<dbReference type="Pfam" id="PF00028">
    <property type="entry name" value="Cadherin"/>
    <property type="match status" value="6"/>
</dbReference>
<feature type="domain" description="Cadherin" evidence="14">
    <location>
        <begin position="137"/>
        <end position="242"/>
    </location>
</feature>
<dbReference type="AlphaFoldDB" id="A0A9D4QU37"/>
<evidence type="ECO:0000256" key="5">
    <source>
        <dbReference type="ARBA" id="ARBA00022729"/>
    </source>
</evidence>
<comment type="caution">
    <text evidence="15">The sequence shown here is derived from an EMBL/GenBank/DDBJ whole genome shotgun (WGS) entry which is preliminary data.</text>
</comment>
<reference evidence="15" key="2">
    <citation type="submission" date="2020-11" db="EMBL/GenBank/DDBJ databases">
        <authorList>
            <person name="McCartney M.A."/>
            <person name="Auch B."/>
            <person name="Kono T."/>
            <person name="Mallez S."/>
            <person name="Becker A."/>
            <person name="Gohl D.M."/>
            <person name="Silverstein K.A.T."/>
            <person name="Koren S."/>
            <person name="Bechman K.B."/>
            <person name="Herman A."/>
            <person name="Abrahante J.E."/>
            <person name="Garbe J."/>
        </authorList>
    </citation>
    <scope>NUCLEOTIDE SEQUENCE</scope>
    <source>
        <strain evidence="15">Duluth1</strain>
        <tissue evidence="15">Whole animal</tissue>
    </source>
</reference>
<evidence type="ECO:0000256" key="7">
    <source>
        <dbReference type="ARBA" id="ARBA00022837"/>
    </source>
</evidence>
<evidence type="ECO:0000256" key="11">
    <source>
        <dbReference type="ARBA" id="ARBA00023180"/>
    </source>
</evidence>
<dbReference type="InterPro" id="IPR002126">
    <property type="entry name" value="Cadherin-like_dom"/>
</dbReference>
<evidence type="ECO:0000256" key="12">
    <source>
        <dbReference type="PROSITE-ProRule" id="PRU00043"/>
    </source>
</evidence>
<evidence type="ECO:0000313" key="15">
    <source>
        <dbReference type="EMBL" id="KAH3843691.1"/>
    </source>
</evidence>
<feature type="domain" description="Cadherin" evidence="14">
    <location>
        <begin position="459"/>
        <end position="562"/>
    </location>
</feature>
<feature type="domain" description="Cadherin" evidence="14">
    <location>
        <begin position="16"/>
        <end position="136"/>
    </location>
</feature>
<dbReference type="PRINTS" id="PR00205">
    <property type="entry name" value="CADHERIN"/>
</dbReference>
<dbReference type="InterPro" id="IPR050174">
    <property type="entry name" value="Protocadherin/Cadherin-CA"/>
</dbReference>
<evidence type="ECO:0000256" key="3">
    <source>
        <dbReference type="ARBA" id="ARBA00022692"/>
    </source>
</evidence>
<evidence type="ECO:0000256" key="9">
    <source>
        <dbReference type="ARBA" id="ARBA00022989"/>
    </source>
</evidence>
<evidence type="ECO:0000256" key="8">
    <source>
        <dbReference type="ARBA" id="ARBA00022889"/>
    </source>
</evidence>
<keyword evidence="9 13" id="KW-1133">Transmembrane helix</keyword>
<dbReference type="GO" id="GO:0005509">
    <property type="term" value="F:calcium ion binding"/>
    <property type="evidence" value="ECO:0007669"/>
    <property type="project" value="UniProtKB-UniRule"/>
</dbReference>
<dbReference type="FunFam" id="2.60.40.60:FF:000002">
    <property type="entry name" value="Protocadherin alpha 2"/>
    <property type="match status" value="1"/>
</dbReference>
<keyword evidence="7 12" id="KW-0106">Calcium</keyword>
<keyword evidence="16" id="KW-1185">Reference proteome</keyword>
<keyword evidence="11" id="KW-0325">Glycoprotein</keyword>
<evidence type="ECO:0000259" key="14">
    <source>
        <dbReference type="PROSITE" id="PS50268"/>
    </source>
</evidence>
<organism evidence="15 16">
    <name type="scientific">Dreissena polymorpha</name>
    <name type="common">Zebra mussel</name>
    <name type="synonym">Mytilus polymorpha</name>
    <dbReference type="NCBI Taxonomy" id="45954"/>
    <lineage>
        <taxon>Eukaryota</taxon>
        <taxon>Metazoa</taxon>
        <taxon>Spiralia</taxon>
        <taxon>Lophotrochozoa</taxon>
        <taxon>Mollusca</taxon>
        <taxon>Bivalvia</taxon>
        <taxon>Autobranchia</taxon>
        <taxon>Heteroconchia</taxon>
        <taxon>Euheterodonta</taxon>
        <taxon>Imparidentia</taxon>
        <taxon>Neoheterodontei</taxon>
        <taxon>Myida</taxon>
        <taxon>Dreissenoidea</taxon>
        <taxon>Dreissenidae</taxon>
        <taxon>Dreissena</taxon>
    </lineage>
</organism>
<keyword evidence="2" id="KW-1003">Cell membrane</keyword>
<feature type="domain" description="Cadherin" evidence="14">
    <location>
        <begin position="355"/>
        <end position="458"/>
    </location>
</feature>
<feature type="non-terminal residue" evidence="15">
    <location>
        <position position="883"/>
    </location>
</feature>
<dbReference type="InterPro" id="IPR015919">
    <property type="entry name" value="Cadherin-like_sf"/>
</dbReference>
<reference evidence="15" key="1">
    <citation type="journal article" date="2019" name="bioRxiv">
        <title>The Genome of the Zebra Mussel, Dreissena polymorpha: A Resource for Invasive Species Research.</title>
        <authorList>
            <person name="McCartney M.A."/>
            <person name="Auch B."/>
            <person name="Kono T."/>
            <person name="Mallez S."/>
            <person name="Zhang Y."/>
            <person name="Obille A."/>
            <person name="Becker A."/>
            <person name="Abrahante J.E."/>
            <person name="Garbe J."/>
            <person name="Badalamenti J.P."/>
            <person name="Herman A."/>
            <person name="Mangelson H."/>
            <person name="Liachko I."/>
            <person name="Sullivan S."/>
            <person name="Sone E.D."/>
            <person name="Koren S."/>
            <person name="Silverstein K.A.T."/>
            <person name="Beckman K.B."/>
            <person name="Gohl D.M."/>
        </authorList>
    </citation>
    <scope>NUCLEOTIDE SEQUENCE</scope>
    <source>
        <strain evidence="15">Duluth1</strain>
        <tissue evidence="15">Whole animal</tissue>
    </source>
</reference>
<dbReference type="PANTHER" id="PTHR24028">
    <property type="entry name" value="CADHERIN-87A"/>
    <property type="match status" value="1"/>
</dbReference>
<keyword evidence="3 13" id="KW-0812">Transmembrane</keyword>
<sequence>MEPAESLSCFVCVFAYLINLSENTNVNYAIPEGWAPNRLIGNVAADSKIRETMSEEEFRNLQYYFLNIEDKNLQYFAIDSKTSDLTINRSMDWETVCKFSTSWSCPISIDIGTKEKFLKIVVIIELIDVNDNAPSFRSASLNMTFSESDVIGTLKPLDRATDLDTANFSVSHYQLVPATIPFQIQEGSNDEFNLVLNSSLDRESIAFYTFELFAFDKGNPSKNGSVTINIDVEDANDNRPRFTQEKYEITINESVAVNTTIINVTAMDLDIGDNGKIVYSISPDQAPEILQTYTINTSTGEVSVVKNLKYTSSQPIKVKILATDFGKRPLSSSVTLIVTIEDSINVQPEISINLLSSSGQAQATEYASVGTVVAFIIVKDQDGGRNGEVECTINNSHFQQQLFASGEYKVAVKTSLDRETIALHNVTVICQDNGIPRLTTMASFTVSVTDENDNAPKFSKSSYEAIFRENNQVGYVVKQVDAVDADAGNNSIVWYYIDPKDRSVFDINSKSGLITAAQQFDRETTDYYELVVTAVDSGKPAMSSSVTVVVKIEDVNDNSPVFDKARFEYYIPESDVKIGSSYETVLGKITAKDKDINGNGFVLFSLVGNFSEMPFDILPDGTLKTKSTLDREQQEKYDFQVMAIDQGEDVRRSSVVNVTVHVTDINDNFPFVIFPNEENYVKTITYLMPVQTQVMKVEAADLDYDKNADLTFKITSRNDSQAFEIGRQGEIYVARRLQESDVNLFFLDINISDQGVPPKSISKVVYIDVLAKNSSALATTGNNDNQQNVIIAVVVVVVTLLIAASIIVVILVIKRCDFSRKKYVDSNGNVSHVNPSESPIVSNGRLSPPVTKNIYQNGLLHTILPSHQTIIPNGKQPKDVSFQ</sequence>
<dbReference type="FunFam" id="2.60.40.60:FF:000092">
    <property type="entry name" value="Protocadherin 8"/>
    <property type="match status" value="1"/>
</dbReference>
<name>A0A9D4QU37_DREPO</name>
<feature type="domain" description="Cadherin" evidence="14">
    <location>
        <begin position="243"/>
        <end position="350"/>
    </location>
</feature>
<dbReference type="PROSITE" id="PS50268">
    <property type="entry name" value="CADHERIN_2"/>
    <property type="match status" value="7"/>
</dbReference>
<evidence type="ECO:0000256" key="13">
    <source>
        <dbReference type="SAM" id="Phobius"/>
    </source>
</evidence>
<dbReference type="GO" id="GO:0005886">
    <property type="term" value="C:plasma membrane"/>
    <property type="evidence" value="ECO:0007669"/>
    <property type="project" value="UniProtKB-SubCell"/>
</dbReference>
<keyword evidence="10 13" id="KW-0472">Membrane</keyword>
<dbReference type="Proteomes" id="UP000828390">
    <property type="component" value="Unassembled WGS sequence"/>
</dbReference>
<comment type="subcellular location">
    <subcellularLocation>
        <location evidence="1">Cell membrane</location>
        <topology evidence="1">Single-pass type I membrane protein</topology>
    </subcellularLocation>
</comment>
<evidence type="ECO:0000256" key="10">
    <source>
        <dbReference type="ARBA" id="ARBA00023136"/>
    </source>
</evidence>
<keyword evidence="8" id="KW-0130">Cell adhesion</keyword>
<feature type="domain" description="Cadherin" evidence="14">
    <location>
        <begin position="676"/>
        <end position="779"/>
    </location>
</feature>
<accession>A0A9D4QU37</accession>
<keyword evidence="4" id="KW-0479">Metal-binding</keyword>
<dbReference type="SMART" id="SM00112">
    <property type="entry name" value="CA"/>
    <property type="match status" value="7"/>
</dbReference>
<dbReference type="SUPFAM" id="SSF49313">
    <property type="entry name" value="Cadherin-like"/>
    <property type="match status" value="6"/>
</dbReference>
<keyword evidence="5" id="KW-0732">Signal</keyword>
<dbReference type="EMBL" id="JAIWYP010000004">
    <property type="protein sequence ID" value="KAH3843691.1"/>
    <property type="molecule type" value="Genomic_DNA"/>
</dbReference>
<feature type="domain" description="Cadherin" evidence="14">
    <location>
        <begin position="584"/>
        <end position="672"/>
    </location>
</feature>
<keyword evidence="6" id="KW-0677">Repeat</keyword>
<dbReference type="FunFam" id="2.60.40.60:FF:000123">
    <property type="entry name" value="Protocadherin beta 4"/>
    <property type="match status" value="1"/>
</dbReference>
<dbReference type="FunFam" id="2.60.40.60:FF:000007">
    <property type="entry name" value="Protocadherin alpha 2"/>
    <property type="match status" value="1"/>
</dbReference>
<dbReference type="GO" id="GO:0007156">
    <property type="term" value="P:homophilic cell adhesion via plasma membrane adhesion molecules"/>
    <property type="evidence" value="ECO:0007669"/>
    <property type="project" value="InterPro"/>
</dbReference>
<evidence type="ECO:0000256" key="6">
    <source>
        <dbReference type="ARBA" id="ARBA00022737"/>
    </source>
</evidence>
<dbReference type="InterPro" id="IPR020894">
    <property type="entry name" value="Cadherin_CS"/>
</dbReference>
<evidence type="ECO:0000313" key="16">
    <source>
        <dbReference type="Proteomes" id="UP000828390"/>
    </source>
</evidence>
<evidence type="ECO:0000256" key="1">
    <source>
        <dbReference type="ARBA" id="ARBA00004251"/>
    </source>
</evidence>
<proteinExistence type="predicted"/>
<gene>
    <name evidence="15" type="ORF">DPMN_117219</name>
</gene>
<evidence type="ECO:0000256" key="4">
    <source>
        <dbReference type="ARBA" id="ARBA00022723"/>
    </source>
</evidence>
<evidence type="ECO:0000256" key="2">
    <source>
        <dbReference type="ARBA" id="ARBA00022475"/>
    </source>
</evidence>
<dbReference type="Gene3D" id="2.60.40.60">
    <property type="entry name" value="Cadherins"/>
    <property type="match status" value="7"/>
</dbReference>
<dbReference type="FunFam" id="2.60.40.60:FF:000033">
    <property type="entry name" value="FAT atypical cadherin 1"/>
    <property type="match status" value="1"/>
</dbReference>
<protein>
    <recommendedName>
        <fullName evidence="14">Cadherin domain-containing protein</fullName>
    </recommendedName>
</protein>
<dbReference type="PANTHER" id="PTHR24028:SF146">
    <property type="entry name" value="CADHERIN 96CB, ISOFORM D-RELATED"/>
    <property type="match status" value="1"/>
</dbReference>
<dbReference type="CDD" id="cd11304">
    <property type="entry name" value="Cadherin_repeat"/>
    <property type="match status" value="7"/>
</dbReference>
<feature type="transmembrane region" description="Helical" evidence="13">
    <location>
        <begin position="789"/>
        <end position="813"/>
    </location>
</feature>